<keyword evidence="4" id="KW-0443">Lipid metabolism</keyword>
<keyword evidence="5" id="KW-0594">Phospholipid biosynthesis</keyword>
<keyword evidence="1" id="KW-0444">Lipid biosynthesis</keyword>
<evidence type="ECO:0000259" key="7">
    <source>
        <dbReference type="Pfam" id="PF22578"/>
    </source>
</evidence>
<dbReference type="PRINTS" id="PR00420">
    <property type="entry name" value="RNGMNOXGNASE"/>
</dbReference>
<gene>
    <name evidence="8" type="ORF">METZ01_LOCUS133422</name>
</gene>
<accession>A0A381YU56</accession>
<organism evidence="8">
    <name type="scientific">marine metagenome</name>
    <dbReference type="NCBI Taxonomy" id="408172"/>
    <lineage>
        <taxon>unclassified sequences</taxon>
        <taxon>metagenomes</taxon>
        <taxon>ecological metagenomes</taxon>
    </lineage>
</organism>
<dbReference type="InterPro" id="IPR050407">
    <property type="entry name" value="Geranylgeranyl_reductase"/>
</dbReference>
<dbReference type="PANTHER" id="PTHR42685:SF18">
    <property type="entry name" value="DIGERANYLGERANYLGLYCEROPHOSPHOLIPID REDUCTASE"/>
    <property type="match status" value="1"/>
</dbReference>
<dbReference type="EMBL" id="UINC01019072">
    <property type="protein sequence ID" value="SVA80568.1"/>
    <property type="molecule type" value="Genomic_DNA"/>
</dbReference>
<dbReference type="Pfam" id="PF12831">
    <property type="entry name" value="FAD_oxidored"/>
    <property type="match status" value="1"/>
</dbReference>
<evidence type="ECO:0000256" key="1">
    <source>
        <dbReference type="ARBA" id="ARBA00022516"/>
    </source>
</evidence>
<dbReference type="NCBIfam" id="TIGR02032">
    <property type="entry name" value="GG-red-SF"/>
    <property type="match status" value="1"/>
</dbReference>
<dbReference type="GO" id="GO:0008654">
    <property type="term" value="P:phospholipid biosynthetic process"/>
    <property type="evidence" value="ECO:0007669"/>
    <property type="project" value="UniProtKB-KW"/>
</dbReference>
<keyword evidence="2" id="KW-0285">Flavoprotein</keyword>
<dbReference type="InterPro" id="IPR054715">
    <property type="entry name" value="GGR_cat"/>
</dbReference>
<dbReference type="GO" id="GO:0016628">
    <property type="term" value="F:oxidoreductase activity, acting on the CH-CH group of donors, NAD or NADP as acceptor"/>
    <property type="evidence" value="ECO:0007669"/>
    <property type="project" value="InterPro"/>
</dbReference>
<evidence type="ECO:0000256" key="5">
    <source>
        <dbReference type="ARBA" id="ARBA00023209"/>
    </source>
</evidence>
<dbReference type="InterPro" id="IPR036188">
    <property type="entry name" value="FAD/NAD-bd_sf"/>
</dbReference>
<sequence>MAGGVTACDVLVVGAGPGGGNAALQCVRQGLHTMLIEDHSEIGTPVHCGECISDLACESLDLDLPDHVISKRVHGIRVIFPDGTEKRLTEEGYVLEKHLFERWIADEAVSAGASVHLSHKLSSMERVENGRFAGWMCDGKGEQFPIQAKIVIDASGVAAVCSKTVKLEQGVPLNTMGKVVAGMQYEMLEVPTDGYLDFYIWPKYAEKGYLWMIPKCDGRANVGLVTEDRPRAKKALDEFIEITHFKELEQVPPPWKGKGNPAFGGTIPISGPFENTHHDGLMLVGDAAGFTSPLFEGGSHLALKSAVYAAETAAAAIAEGDLSAERLAIYPELWKDEFPPYDKILRGKNALFDLTDEEMSLMARCFPDEMSNMGVSGKAMVGLRLLVRRPGLYFKRIVPAMLAFGYSRAKYYGW</sequence>
<dbReference type="SUPFAM" id="SSF51905">
    <property type="entry name" value="FAD/NAD(P)-binding domain"/>
    <property type="match status" value="1"/>
</dbReference>
<dbReference type="InterPro" id="IPR011777">
    <property type="entry name" value="Geranylgeranyl_Rdtase_fam"/>
</dbReference>
<dbReference type="Pfam" id="PF22578">
    <property type="entry name" value="GGR_cat"/>
    <property type="match status" value="1"/>
</dbReference>
<keyword evidence="3" id="KW-0560">Oxidoreductase</keyword>
<dbReference type="PANTHER" id="PTHR42685">
    <property type="entry name" value="GERANYLGERANYL DIPHOSPHATE REDUCTASE"/>
    <property type="match status" value="1"/>
</dbReference>
<reference evidence="8" key="1">
    <citation type="submission" date="2018-05" db="EMBL/GenBank/DDBJ databases">
        <authorList>
            <person name="Lanie J.A."/>
            <person name="Ng W.-L."/>
            <person name="Kazmierczak K.M."/>
            <person name="Andrzejewski T.M."/>
            <person name="Davidsen T.M."/>
            <person name="Wayne K.J."/>
            <person name="Tettelin H."/>
            <person name="Glass J.I."/>
            <person name="Rusch D."/>
            <person name="Podicherti R."/>
            <person name="Tsui H.-C.T."/>
            <person name="Winkler M.E."/>
        </authorList>
    </citation>
    <scope>NUCLEOTIDE SEQUENCE</scope>
</reference>
<evidence type="ECO:0000256" key="2">
    <source>
        <dbReference type="ARBA" id="ARBA00022630"/>
    </source>
</evidence>
<evidence type="ECO:0000256" key="6">
    <source>
        <dbReference type="ARBA" id="ARBA00023264"/>
    </source>
</evidence>
<protein>
    <recommendedName>
        <fullName evidence="7">Digeranylgeranylglycerophospholipid reductase catalytic domain-containing protein</fullName>
    </recommendedName>
</protein>
<evidence type="ECO:0000256" key="4">
    <source>
        <dbReference type="ARBA" id="ARBA00023098"/>
    </source>
</evidence>
<evidence type="ECO:0000313" key="8">
    <source>
        <dbReference type="EMBL" id="SVA80568.1"/>
    </source>
</evidence>
<dbReference type="Gene3D" id="3.50.50.60">
    <property type="entry name" value="FAD/NAD(P)-binding domain"/>
    <property type="match status" value="1"/>
</dbReference>
<proteinExistence type="predicted"/>
<name>A0A381YU56_9ZZZZ</name>
<feature type="domain" description="Digeranylgeranylglycerophospholipid reductase catalytic" evidence="7">
    <location>
        <begin position="182"/>
        <end position="243"/>
    </location>
</feature>
<keyword evidence="6" id="KW-1208">Phospholipid metabolism</keyword>
<evidence type="ECO:0000256" key="3">
    <source>
        <dbReference type="ARBA" id="ARBA00023002"/>
    </source>
</evidence>
<dbReference type="AlphaFoldDB" id="A0A381YU56"/>